<organism evidence="9 10">
    <name type="scientific">Croceifilum oryzae</name>
    <dbReference type="NCBI Taxonomy" id="1553429"/>
    <lineage>
        <taxon>Bacteria</taxon>
        <taxon>Bacillati</taxon>
        <taxon>Bacillota</taxon>
        <taxon>Bacilli</taxon>
        <taxon>Bacillales</taxon>
        <taxon>Thermoactinomycetaceae</taxon>
        <taxon>Croceifilum</taxon>
    </lineage>
</organism>
<evidence type="ECO:0000256" key="4">
    <source>
        <dbReference type="ARBA" id="ARBA00022759"/>
    </source>
</evidence>
<keyword evidence="4 7" id="KW-0255">Endonuclease</keyword>
<dbReference type="InterPro" id="IPR000100">
    <property type="entry name" value="RNase_P"/>
</dbReference>
<dbReference type="GO" id="GO:0042781">
    <property type="term" value="F:3'-tRNA processing endoribonuclease activity"/>
    <property type="evidence" value="ECO:0007669"/>
    <property type="project" value="TreeGrafter"/>
</dbReference>
<dbReference type="Proteomes" id="UP001238450">
    <property type="component" value="Unassembled WGS sequence"/>
</dbReference>
<keyword evidence="3 7" id="KW-0540">Nuclease</keyword>
<reference evidence="9 10" key="1">
    <citation type="submission" date="2023-07" db="EMBL/GenBank/DDBJ databases">
        <title>Genomic Encyclopedia of Type Strains, Phase IV (KMG-IV): sequencing the most valuable type-strain genomes for metagenomic binning, comparative biology and taxonomic classification.</title>
        <authorList>
            <person name="Goeker M."/>
        </authorList>
    </citation>
    <scope>NUCLEOTIDE SEQUENCE [LARGE SCALE GENOMIC DNA]</scope>
    <source>
        <strain evidence="9 10">DSM 46876</strain>
    </source>
</reference>
<dbReference type="PANTHER" id="PTHR33992:SF1">
    <property type="entry name" value="RIBONUCLEASE P PROTEIN COMPONENT"/>
    <property type="match status" value="1"/>
</dbReference>
<dbReference type="InterPro" id="IPR020568">
    <property type="entry name" value="Ribosomal_Su5_D2-typ_SF"/>
</dbReference>
<protein>
    <recommendedName>
        <fullName evidence="7 8">Ribonuclease P protein component</fullName>
        <shortName evidence="7">RNase P protein</shortName>
        <shortName evidence="7">RNaseP protein</shortName>
        <ecNumber evidence="7 8">3.1.26.5</ecNumber>
    </recommendedName>
    <alternativeName>
        <fullName evidence="7">Protein C5</fullName>
    </alternativeName>
</protein>
<comment type="catalytic activity">
    <reaction evidence="7">
        <text>Endonucleolytic cleavage of RNA, removing 5'-extranucleotides from tRNA precursor.</text>
        <dbReference type="EC" id="3.1.26.5"/>
    </reaction>
</comment>
<keyword evidence="5 7" id="KW-0378">Hydrolase</keyword>
<dbReference type="Gene3D" id="3.30.230.10">
    <property type="match status" value="1"/>
</dbReference>
<dbReference type="Pfam" id="PF00825">
    <property type="entry name" value="Ribonuclease_P"/>
    <property type="match status" value="1"/>
</dbReference>
<dbReference type="RefSeq" id="WP_307253175.1">
    <property type="nucleotide sequence ID" value="NZ_JAUSUV010000008.1"/>
</dbReference>
<dbReference type="InterPro" id="IPR014721">
    <property type="entry name" value="Ribsml_uS5_D2-typ_fold_subgr"/>
</dbReference>
<dbReference type="FunFam" id="3.30.230.10:FF:000021">
    <property type="entry name" value="Ribonuclease P protein component"/>
    <property type="match status" value="1"/>
</dbReference>
<comment type="caution">
    <text evidence="9">The sequence shown here is derived from an EMBL/GenBank/DDBJ whole genome shotgun (WGS) entry which is preliminary data.</text>
</comment>
<evidence type="ECO:0000256" key="1">
    <source>
        <dbReference type="ARBA" id="ARBA00002663"/>
    </source>
</evidence>
<evidence type="ECO:0000313" key="9">
    <source>
        <dbReference type="EMBL" id="MDQ0417873.1"/>
    </source>
</evidence>
<dbReference type="EC" id="3.1.26.5" evidence="7 8"/>
<evidence type="ECO:0000256" key="3">
    <source>
        <dbReference type="ARBA" id="ARBA00022722"/>
    </source>
</evidence>
<evidence type="ECO:0000256" key="5">
    <source>
        <dbReference type="ARBA" id="ARBA00022801"/>
    </source>
</evidence>
<dbReference type="GO" id="GO:0001682">
    <property type="term" value="P:tRNA 5'-leader removal"/>
    <property type="evidence" value="ECO:0007669"/>
    <property type="project" value="UniProtKB-UniRule"/>
</dbReference>
<accession>A0AAJ1TFD7</accession>
<dbReference type="GO" id="GO:0004526">
    <property type="term" value="F:ribonuclease P activity"/>
    <property type="evidence" value="ECO:0007669"/>
    <property type="project" value="UniProtKB-UniRule"/>
</dbReference>
<dbReference type="AlphaFoldDB" id="A0AAJ1TFD7"/>
<keyword evidence="10" id="KW-1185">Reference proteome</keyword>
<dbReference type="EMBL" id="JAUSUV010000008">
    <property type="protein sequence ID" value="MDQ0417873.1"/>
    <property type="molecule type" value="Genomic_DNA"/>
</dbReference>
<keyword evidence="2 7" id="KW-0819">tRNA processing</keyword>
<dbReference type="HAMAP" id="MF_00227">
    <property type="entry name" value="RNase_P"/>
    <property type="match status" value="1"/>
</dbReference>
<comment type="similarity">
    <text evidence="7">Belongs to the RnpA family.</text>
</comment>
<proteinExistence type="inferred from homology"/>
<dbReference type="NCBIfam" id="TIGR00188">
    <property type="entry name" value="rnpA"/>
    <property type="match status" value="1"/>
</dbReference>
<comment type="function">
    <text evidence="1 7">RNaseP catalyzes the removal of the 5'-leader sequence from pre-tRNA to produce the mature 5'-terminus. It can also cleave other RNA substrates such as 4.5S RNA. The protein component plays an auxiliary but essential role in vivo by binding to the 5'-leader sequence and broadening the substrate specificity of the ribozyme.</text>
</comment>
<dbReference type="InterPro" id="IPR020539">
    <property type="entry name" value="RNase_P_CS"/>
</dbReference>
<dbReference type="SUPFAM" id="SSF54211">
    <property type="entry name" value="Ribosomal protein S5 domain 2-like"/>
    <property type="match status" value="1"/>
</dbReference>
<keyword evidence="6 7" id="KW-0694">RNA-binding</keyword>
<evidence type="ECO:0000256" key="2">
    <source>
        <dbReference type="ARBA" id="ARBA00022694"/>
    </source>
</evidence>
<dbReference type="PROSITE" id="PS00648">
    <property type="entry name" value="RIBONUCLEASE_P"/>
    <property type="match status" value="1"/>
</dbReference>
<name>A0AAJ1TFD7_9BACL</name>
<evidence type="ECO:0000256" key="6">
    <source>
        <dbReference type="ARBA" id="ARBA00022884"/>
    </source>
</evidence>
<dbReference type="GO" id="GO:0000049">
    <property type="term" value="F:tRNA binding"/>
    <property type="evidence" value="ECO:0007669"/>
    <property type="project" value="UniProtKB-UniRule"/>
</dbReference>
<gene>
    <name evidence="7" type="primary">rnpA</name>
    <name evidence="9" type="ORF">J2Z48_002057</name>
</gene>
<sequence>MQKEYRLRRRNDFRRVFRFGTSAANRQFVVYISPRQAGAGSLSGPRIGISVSKKVGNAVVRNRVKRLVKEVTRHWIPDLKEGTDVVIIARNPAATMDFYQVESSLRHVFRRAKLFRKNTRDCRRGEIV</sequence>
<evidence type="ECO:0000313" key="10">
    <source>
        <dbReference type="Proteomes" id="UP001238450"/>
    </source>
</evidence>
<comment type="subunit">
    <text evidence="7">Consists of a catalytic RNA component (M1 or rnpB) and a protein subunit.</text>
</comment>
<dbReference type="GO" id="GO:0030677">
    <property type="term" value="C:ribonuclease P complex"/>
    <property type="evidence" value="ECO:0007669"/>
    <property type="project" value="TreeGrafter"/>
</dbReference>
<dbReference type="PANTHER" id="PTHR33992">
    <property type="entry name" value="RIBONUCLEASE P PROTEIN COMPONENT"/>
    <property type="match status" value="1"/>
</dbReference>
<evidence type="ECO:0000256" key="8">
    <source>
        <dbReference type="NCBIfam" id="TIGR00188"/>
    </source>
</evidence>
<evidence type="ECO:0000256" key="7">
    <source>
        <dbReference type="HAMAP-Rule" id="MF_00227"/>
    </source>
</evidence>